<accession>A0A381W358</accession>
<dbReference type="InterPro" id="IPR011250">
    <property type="entry name" value="OMP/PagP_B-barrel"/>
</dbReference>
<dbReference type="AlphaFoldDB" id="A0A381W358"/>
<dbReference type="Gene3D" id="2.40.160.20">
    <property type="match status" value="1"/>
</dbReference>
<gene>
    <name evidence="1" type="ORF">METZ01_LOCUS99833</name>
</gene>
<dbReference type="Pfam" id="PF09411">
    <property type="entry name" value="PagL"/>
    <property type="match status" value="1"/>
</dbReference>
<evidence type="ECO:0008006" key="2">
    <source>
        <dbReference type="Google" id="ProtNLM"/>
    </source>
</evidence>
<reference evidence="1" key="1">
    <citation type="submission" date="2018-05" db="EMBL/GenBank/DDBJ databases">
        <authorList>
            <person name="Lanie J.A."/>
            <person name="Ng W.-L."/>
            <person name="Kazmierczak K.M."/>
            <person name="Andrzejewski T.M."/>
            <person name="Davidsen T.M."/>
            <person name="Wayne K.J."/>
            <person name="Tettelin H."/>
            <person name="Glass J.I."/>
            <person name="Rusch D."/>
            <person name="Podicherti R."/>
            <person name="Tsui H.-C.T."/>
            <person name="Winkler M.E."/>
        </authorList>
    </citation>
    <scope>NUCLEOTIDE SEQUENCE</scope>
</reference>
<dbReference type="SUPFAM" id="SSF56925">
    <property type="entry name" value="OMPA-like"/>
    <property type="match status" value="1"/>
</dbReference>
<proteinExistence type="predicted"/>
<name>A0A381W358_9ZZZZ</name>
<dbReference type="EMBL" id="UINC01010570">
    <property type="protein sequence ID" value="SVA46979.1"/>
    <property type="molecule type" value="Genomic_DNA"/>
</dbReference>
<protein>
    <recommendedName>
        <fullName evidence="2">Acyloxyacyl hydrolase</fullName>
    </recommendedName>
</protein>
<organism evidence="1">
    <name type="scientific">marine metagenome</name>
    <dbReference type="NCBI Taxonomy" id="408172"/>
    <lineage>
        <taxon>unclassified sequences</taxon>
        <taxon>metagenomes</taxon>
        <taxon>ecological metagenomes</taxon>
    </lineage>
</organism>
<dbReference type="InterPro" id="IPR018550">
    <property type="entry name" value="Lipid-A_deacylase-rel"/>
</dbReference>
<evidence type="ECO:0000313" key="1">
    <source>
        <dbReference type="EMBL" id="SVA46979.1"/>
    </source>
</evidence>
<sequence>MLTLPAAVVAQSVDSAEQPTQGASAPQLPESLWGVEFAGSVFVESWDMNQFRERLGGAVVGVSRQMTSRWRLGLETNLLYVNQQPLGDVFLPSLCLMARVGMFEVGKTVVFAEVGAGASYASNEVPNHGTRFNLVSQTGVGVSRPINARVDVVGGARWLHVSNNSLDGASRNPDIQALGVYVGWRLH</sequence>